<dbReference type="AlphaFoldDB" id="A0A806DJB8"/>
<dbReference type="Gene3D" id="3.40.50.410">
    <property type="entry name" value="von Willebrand factor, type A domain"/>
    <property type="match status" value="1"/>
</dbReference>
<protein>
    <recommendedName>
        <fullName evidence="2">VWFA domain-containing protein</fullName>
    </recommendedName>
</protein>
<dbReference type="InterPro" id="IPR036465">
    <property type="entry name" value="vWFA_dom_sf"/>
</dbReference>
<dbReference type="EMBL" id="CP001743">
    <property type="protein sequence ID" value="ADD28004.1"/>
    <property type="molecule type" value="Genomic_DNA"/>
</dbReference>
<evidence type="ECO:0000259" key="2">
    <source>
        <dbReference type="PROSITE" id="PS50234"/>
    </source>
</evidence>
<sequence>MPEVSTGGLEHRQLCPATVKKLPSIVQNTLGRFDKLLIFSSMRKRYTGFVLPLLLAVAWAACIPAQQPQGAPPPIERYRFVFLVDTSGSMMGLGDGKAVIFPKVQAELVRFLRTLPASEVVFVPFHQGPQGERRFRLPDELGQAVAYVQNLKANGQNTWIYRTLMSVLRSTSSREGVATIYYIFTDGIDNDRQGPYRMADVVRTLRLQQGPYDWVYYIALGVSVPEEVRQGLGSLPRTRIQEAGVGEVPTLGAYTFKPAVLQLGNLLQTPEARVEVALEAQGRPRPLRLVVDDASLQKQGAFLEVSPNRLEAGNRTLTFRLRGQGLREGEYTAWLCLEAAEGTLVRPEAIPLRFAYHPPAAYTLTPENPPERLELRPGESATLQYRLEGNAWAREPLSLNIEVPQGLEATLNGQEGPVGLKPGERLEVRLTNQGLTPGQSVQPSFQAQAPSGSQLGPLPPMPPVTQPKTLWERLLDYWWLLLPLLLLLLYLRSRWLAAQRPWGEAQYVGPPPDCPQERLRLKRRVDLGRLDRNLQGVQIYPQGGEVGLTLPPHLSAKSLLGGRRPLPLENGETFSYGTPVYFYGDNPNQEIASLTVYPLRGESYGNEKA</sequence>
<evidence type="ECO:0000256" key="1">
    <source>
        <dbReference type="SAM" id="MobiDB-lite"/>
    </source>
</evidence>
<dbReference type="SUPFAM" id="SSF53300">
    <property type="entry name" value="vWA-like"/>
    <property type="match status" value="1"/>
</dbReference>
<reference evidence="3 4" key="1">
    <citation type="journal article" date="2010" name="Stand. Genomic Sci.">
        <title>Complete genome sequence of Meiothermus ruber type strain (21).</title>
        <authorList>
            <person name="Tindall B.J."/>
            <person name="Sikorski J."/>
            <person name="Lucas S."/>
            <person name="Goltsman E."/>
            <person name="Copeland A."/>
            <person name="Glavina Del Rio T."/>
            <person name="Nolan M."/>
            <person name="Tice H."/>
            <person name="Cheng J.F."/>
            <person name="Han C."/>
            <person name="Pitluck S."/>
            <person name="Liolios K."/>
            <person name="Ivanova N."/>
            <person name="Mavromatis K."/>
            <person name="Ovchinnikova G."/>
            <person name="Pati A."/>
            <person name="Fahnrich R."/>
            <person name="Goodwin L."/>
            <person name="Chen A."/>
            <person name="Palaniappan K."/>
            <person name="Land M."/>
            <person name="Hauser L."/>
            <person name="Chang Y.J."/>
            <person name="Jeffries C.D."/>
            <person name="Rohde M."/>
            <person name="Goker M."/>
            <person name="Woyke T."/>
            <person name="Bristow J."/>
            <person name="Eisen J.A."/>
            <person name="Markowitz V."/>
            <person name="Hugenholtz P."/>
            <person name="Kyrpides N.C."/>
            <person name="Klenk H.P."/>
            <person name="Lapidus A."/>
        </authorList>
    </citation>
    <scope>NUCLEOTIDE SEQUENCE [LARGE SCALE GENOMIC DNA]</scope>
    <source>
        <strain evidence="4">ATCC 35948 / DSM 1279 / VKM B-1258 / 21</strain>
    </source>
</reference>
<feature type="domain" description="VWFA" evidence="2">
    <location>
        <begin position="79"/>
        <end position="223"/>
    </location>
</feature>
<accession>A0A806DJB8</accession>
<dbReference type="Proteomes" id="UP000006655">
    <property type="component" value="Chromosome"/>
</dbReference>
<dbReference type="InterPro" id="IPR002035">
    <property type="entry name" value="VWF_A"/>
</dbReference>
<evidence type="ECO:0000313" key="4">
    <source>
        <dbReference type="Proteomes" id="UP000006655"/>
    </source>
</evidence>
<organism evidence="3 4">
    <name type="scientific">Meiothermus ruber (strain ATCC 35948 / DSM 1279 / VKM B-1258 / 21)</name>
    <name type="common">Thermus ruber</name>
    <dbReference type="NCBI Taxonomy" id="504728"/>
    <lineage>
        <taxon>Bacteria</taxon>
        <taxon>Thermotogati</taxon>
        <taxon>Deinococcota</taxon>
        <taxon>Deinococci</taxon>
        <taxon>Thermales</taxon>
        <taxon>Thermaceae</taxon>
        <taxon>Meiothermus</taxon>
    </lineage>
</organism>
<evidence type="ECO:0000313" key="3">
    <source>
        <dbReference type="EMBL" id="ADD28004.1"/>
    </source>
</evidence>
<dbReference type="KEGG" id="mrb:Mrub_1242"/>
<name>A0A806DJB8_MEIRD</name>
<gene>
    <name evidence="3" type="ordered locus">Mrub_1242</name>
</gene>
<dbReference type="PROSITE" id="PS50234">
    <property type="entry name" value="VWFA"/>
    <property type="match status" value="1"/>
</dbReference>
<feature type="region of interest" description="Disordered" evidence="1">
    <location>
        <begin position="435"/>
        <end position="460"/>
    </location>
</feature>
<keyword evidence="4" id="KW-1185">Reference proteome</keyword>
<dbReference type="Pfam" id="PF00092">
    <property type="entry name" value="VWA"/>
    <property type="match status" value="1"/>
</dbReference>
<feature type="compositionally biased region" description="Polar residues" evidence="1">
    <location>
        <begin position="435"/>
        <end position="454"/>
    </location>
</feature>
<dbReference type="CDD" id="cd00198">
    <property type="entry name" value="vWFA"/>
    <property type="match status" value="1"/>
</dbReference>
<proteinExistence type="predicted"/>